<dbReference type="InterPro" id="IPR009057">
    <property type="entry name" value="Homeodomain-like_sf"/>
</dbReference>
<accession>A0A4Q1K7N4</accession>
<keyword evidence="6" id="KW-1185">Reference proteome</keyword>
<dbReference type="PROSITE" id="PS01124">
    <property type="entry name" value="HTH_ARAC_FAMILY_2"/>
    <property type="match status" value="1"/>
</dbReference>
<keyword evidence="1" id="KW-0805">Transcription regulation</keyword>
<comment type="caution">
    <text evidence="5">The sequence shown here is derived from an EMBL/GenBank/DDBJ whole genome shotgun (WGS) entry which is preliminary data.</text>
</comment>
<dbReference type="Proteomes" id="UP000289857">
    <property type="component" value="Unassembled WGS sequence"/>
</dbReference>
<dbReference type="Pfam" id="PF12833">
    <property type="entry name" value="HTH_18"/>
    <property type="match status" value="1"/>
</dbReference>
<keyword evidence="3" id="KW-0804">Transcription</keyword>
<evidence type="ECO:0000259" key="4">
    <source>
        <dbReference type="PROSITE" id="PS01124"/>
    </source>
</evidence>
<dbReference type="InterPro" id="IPR050204">
    <property type="entry name" value="AraC_XylS_family_regulators"/>
</dbReference>
<organism evidence="5 6">
    <name type="scientific">Flavobacterium stagni</name>
    <dbReference type="NCBI Taxonomy" id="2506421"/>
    <lineage>
        <taxon>Bacteria</taxon>
        <taxon>Pseudomonadati</taxon>
        <taxon>Bacteroidota</taxon>
        <taxon>Flavobacteriia</taxon>
        <taxon>Flavobacteriales</taxon>
        <taxon>Flavobacteriaceae</taxon>
        <taxon>Flavobacterium</taxon>
    </lineage>
</organism>
<evidence type="ECO:0000256" key="1">
    <source>
        <dbReference type="ARBA" id="ARBA00023015"/>
    </source>
</evidence>
<dbReference type="Pfam" id="PF20240">
    <property type="entry name" value="DUF6597"/>
    <property type="match status" value="1"/>
</dbReference>
<dbReference type="GO" id="GO:0003700">
    <property type="term" value="F:DNA-binding transcription factor activity"/>
    <property type="evidence" value="ECO:0007669"/>
    <property type="project" value="InterPro"/>
</dbReference>
<dbReference type="SUPFAM" id="SSF46689">
    <property type="entry name" value="Homeodomain-like"/>
    <property type="match status" value="1"/>
</dbReference>
<sequence length="255" mass="29392">MKFEQHLPSELLRNYISHYIIAENITPQIYKVFPSQGLVIGFQYLGKLIKITPNGSIPLHSSGVTGITDSFLEFQNAENTGTVLVYFTEIGFTHFCSTPAHELFNQSVGLELLFDRRQVEELEEKLSNCFADSQRIRHVDQFFKNQLKQVVTDRLIVEAVRQIYASKGAIRIQELIQHLGISQSPFEKRFRKMVGTSPKKFASIVRFNTVLNSLDSEKSLTDICFENHFFDQAHFIKDFKRFTGDTPEQFKNNSK</sequence>
<dbReference type="InterPro" id="IPR018060">
    <property type="entry name" value="HTH_AraC"/>
</dbReference>
<reference evidence="6" key="1">
    <citation type="submission" date="2019-01" db="EMBL/GenBank/DDBJ databases">
        <title>Cytophagaceae bacterium strain CAR-16.</title>
        <authorList>
            <person name="Chen W.-M."/>
        </authorList>
    </citation>
    <scope>NUCLEOTIDE SEQUENCE [LARGE SCALE GENOMIC DNA]</scope>
    <source>
        <strain evidence="6">WWJ-16</strain>
    </source>
</reference>
<dbReference type="RefSeq" id="WP_129462121.1">
    <property type="nucleotide sequence ID" value="NZ_SBKN01000007.1"/>
</dbReference>
<evidence type="ECO:0000313" key="5">
    <source>
        <dbReference type="EMBL" id="RXR21661.1"/>
    </source>
</evidence>
<evidence type="ECO:0000256" key="2">
    <source>
        <dbReference type="ARBA" id="ARBA00023125"/>
    </source>
</evidence>
<dbReference type="AlphaFoldDB" id="A0A4Q1K7N4"/>
<dbReference type="EMBL" id="SBKN01000007">
    <property type="protein sequence ID" value="RXR21661.1"/>
    <property type="molecule type" value="Genomic_DNA"/>
</dbReference>
<dbReference type="SMART" id="SM00342">
    <property type="entry name" value="HTH_ARAC"/>
    <property type="match status" value="1"/>
</dbReference>
<dbReference type="PANTHER" id="PTHR46796">
    <property type="entry name" value="HTH-TYPE TRANSCRIPTIONAL ACTIVATOR RHAS-RELATED"/>
    <property type="match status" value="1"/>
</dbReference>
<evidence type="ECO:0000256" key="3">
    <source>
        <dbReference type="ARBA" id="ARBA00023163"/>
    </source>
</evidence>
<proteinExistence type="predicted"/>
<dbReference type="GO" id="GO:0043565">
    <property type="term" value="F:sequence-specific DNA binding"/>
    <property type="evidence" value="ECO:0007669"/>
    <property type="project" value="InterPro"/>
</dbReference>
<protein>
    <submittedName>
        <fullName evidence="5">AraC family transcriptional regulator</fullName>
    </submittedName>
</protein>
<name>A0A4Q1K7N4_9FLAO</name>
<evidence type="ECO:0000313" key="6">
    <source>
        <dbReference type="Proteomes" id="UP000289857"/>
    </source>
</evidence>
<keyword evidence="2" id="KW-0238">DNA-binding</keyword>
<dbReference type="Gene3D" id="1.10.10.60">
    <property type="entry name" value="Homeodomain-like"/>
    <property type="match status" value="1"/>
</dbReference>
<dbReference type="InterPro" id="IPR046532">
    <property type="entry name" value="DUF6597"/>
</dbReference>
<dbReference type="PANTHER" id="PTHR46796:SF13">
    <property type="entry name" value="HTH-TYPE TRANSCRIPTIONAL ACTIVATOR RHAS"/>
    <property type="match status" value="1"/>
</dbReference>
<dbReference type="OrthoDB" id="323290at2"/>
<feature type="domain" description="HTH araC/xylS-type" evidence="4">
    <location>
        <begin position="154"/>
        <end position="253"/>
    </location>
</feature>
<gene>
    <name evidence="5" type="ORF">EQG61_11665</name>
</gene>